<dbReference type="OrthoDB" id="886559at2"/>
<dbReference type="RefSeq" id="WP_092738790.1">
    <property type="nucleotide sequence ID" value="NZ_FNOV01000004.1"/>
</dbReference>
<evidence type="ECO:0000313" key="3">
    <source>
        <dbReference type="Proteomes" id="UP000199249"/>
    </source>
</evidence>
<sequence>MARTSLLILLVVALLFELLLTAGGFFAPDMLLEKFGAGVTADTRFLAFVVAWLLLFVSLAIVLALVWVGRRHAGYPALCYLLGFWWMGIGLGLYLVYGRFDNLLLDGLKGLLLVLATWATRRAEANRLTGS</sequence>
<evidence type="ECO:0008006" key="4">
    <source>
        <dbReference type="Google" id="ProtNLM"/>
    </source>
</evidence>
<reference evidence="3" key="1">
    <citation type="submission" date="2016-10" db="EMBL/GenBank/DDBJ databases">
        <authorList>
            <person name="Varghese N."/>
            <person name="Submissions S."/>
        </authorList>
    </citation>
    <scope>NUCLEOTIDE SEQUENCE [LARGE SCALE GENOMIC DNA]</scope>
    <source>
        <strain evidence="3">CGMCC 1.8975</strain>
    </source>
</reference>
<keyword evidence="1" id="KW-0472">Membrane</keyword>
<evidence type="ECO:0000256" key="1">
    <source>
        <dbReference type="SAM" id="Phobius"/>
    </source>
</evidence>
<organism evidence="2 3">
    <name type="scientific">Hymenobacter psychrophilus</name>
    <dbReference type="NCBI Taxonomy" id="651662"/>
    <lineage>
        <taxon>Bacteria</taxon>
        <taxon>Pseudomonadati</taxon>
        <taxon>Bacteroidota</taxon>
        <taxon>Cytophagia</taxon>
        <taxon>Cytophagales</taxon>
        <taxon>Hymenobacteraceae</taxon>
        <taxon>Hymenobacter</taxon>
    </lineage>
</organism>
<keyword evidence="3" id="KW-1185">Reference proteome</keyword>
<name>A0A1H3FKP8_9BACT</name>
<keyword evidence="1" id="KW-0812">Transmembrane</keyword>
<dbReference type="EMBL" id="FNOV01000004">
    <property type="protein sequence ID" value="SDX90714.1"/>
    <property type="molecule type" value="Genomic_DNA"/>
</dbReference>
<evidence type="ECO:0000313" key="2">
    <source>
        <dbReference type="EMBL" id="SDX90714.1"/>
    </source>
</evidence>
<dbReference type="AlphaFoldDB" id="A0A1H3FKP8"/>
<dbReference type="Proteomes" id="UP000199249">
    <property type="component" value="Unassembled WGS sequence"/>
</dbReference>
<keyword evidence="1" id="KW-1133">Transmembrane helix</keyword>
<proteinExistence type="predicted"/>
<accession>A0A1H3FKP8</accession>
<gene>
    <name evidence="2" type="ORF">SAMN04488069_10489</name>
</gene>
<dbReference type="STRING" id="651662.SAMN04488069_10489"/>
<protein>
    <recommendedName>
        <fullName evidence="4">DoxX-like family protein</fullName>
    </recommendedName>
</protein>
<feature type="transmembrane region" description="Helical" evidence="1">
    <location>
        <begin position="75"/>
        <end position="97"/>
    </location>
</feature>
<feature type="transmembrane region" description="Helical" evidence="1">
    <location>
        <begin position="45"/>
        <end position="68"/>
    </location>
</feature>